<dbReference type="SUPFAM" id="SSF53448">
    <property type="entry name" value="Nucleotide-diphospho-sugar transferases"/>
    <property type="match status" value="1"/>
</dbReference>
<dbReference type="SUPFAM" id="SSF48452">
    <property type="entry name" value="TPR-like"/>
    <property type="match status" value="1"/>
</dbReference>
<dbReference type="AlphaFoldDB" id="A0A9X2BUG0"/>
<feature type="domain" description="Glycosyltransferase 2-like" evidence="3">
    <location>
        <begin position="4"/>
        <end position="158"/>
    </location>
</feature>
<dbReference type="InterPro" id="IPR001173">
    <property type="entry name" value="Glyco_trans_2-like"/>
</dbReference>
<proteinExistence type="inferred from homology"/>
<accession>A0A9X2BUG0</accession>
<dbReference type="Proteomes" id="UP001139534">
    <property type="component" value="Unassembled WGS sequence"/>
</dbReference>
<protein>
    <submittedName>
        <fullName evidence="4">Glycosyltransferase</fullName>
        <ecNumber evidence="4">2.4.-.-</ecNumber>
    </submittedName>
</protein>
<sequence>MKISTITPVYNNESFLDECILSLLNQTYLDSEFIFIDDGSSDRSSEILRKYEHNSNIKVIYKQENKGIAAAYQDAIRIASGDVLALLDADDVSMPDRLALTVEEFIRDEDLGIVYSKMDLIDGKGKSFDLSLCLPRYLNNKNLFMQLFRRGFFTGSGMSIRNVPALKTNLDIICCDYYFSLQLADQGFHFSYIDKSLTKYRIHKGNTSSQSTRLLSDLVKAQSPYSYSYLFDKWQTLGHSLIEIYTTFGINSYYFHKDLELAEQYFDRVIGLGGNLESYFYLGNISFSLGKVEKAYKYFKFAYEIAPEHFQTVHNFGILKEVYDRKNNEATDLLQKAKKMQPYYNLISKNIHYLNSGEISALKLIHFLSDEDAVINSYCRMIVN</sequence>
<reference evidence="4" key="1">
    <citation type="submission" date="2022-04" db="EMBL/GenBank/DDBJ databases">
        <authorList>
            <person name="Seo M.-J."/>
        </authorList>
    </citation>
    <scope>NUCLEOTIDE SEQUENCE</scope>
    <source>
        <strain evidence="4">MBLB2552</strain>
    </source>
</reference>
<dbReference type="EC" id="2.4.-.-" evidence="4"/>
<dbReference type="GO" id="GO:0016758">
    <property type="term" value="F:hexosyltransferase activity"/>
    <property type="evidence" value="ECO:0007669"/>
    <property type="project" value="UniProtKB-ARBA"/>
</dbReference>
<dbReference type="PANTHER" id="PTHR22916">
    <property type="entry name" value="GLYCOSYLTRANSFERASE"/>
    <property type="match status" value="1"/>
</dbReference>
<dbReference type="InterPro" id="IPR011990">
    <property type="entry name" value="TPR-like_helical_dom_sf"/>
</dbReference>
<comment type="caution">
    <text evidence="4">The sequence shown here is derived from an EMBL/GenBank/DDBJ whole genome shotgun (WGS) entry which is preliminary data.</text>
</comment>
<dbReference type="PANTHER" id="PTHR22916:SF3">
    <property type="entry name" value="UDP-GLCNAC:BETAGAL BETA-1,3-N-ACETYLGLUCOSAMINYLTRANSFERASE-LIKE PROTEIN 1"/>
    <property type="match status" value="1"/>
</dbReference>
<comment type="similarity">
    <text evidence="1">Belongs to the glycosyltransferase 2 family.</text>
</comment>
<dbReference type="Pfam" id="PF00535">
    <property type="entry name" value="Glycos_transf_2"/>
    <property type="match status" value="1"/>
</dbReference>
<keyword evidence="2" id="KW-0802">TPR repeat</keyword>
<dbReference type="Gene3D" id="1.25.40.10">
    <property type="entry name" value="Tetratricopeptide repeat domain"/>
    <property type="match status" value="1"/>
</dbReference>
<dbReference type="InterPro" id="IPR019734">
    <property type="entry name" value="TPR_rpt"/>
</dbReference>
<dbReference type="SMART" id="SM00028">
    <property type="entry name" value="TPR"/>
    <property type="match status" value="1"/>
</dbReference>
<organism evidence="4 5">
    <name type="scientific">Paenibacillus mellifer</name>
    <dbReference type="NCBI Taxonomy" id="2937794"/>
    <lineage>
        <taxon>Bacteria</taxon>
        <taxon>Bacillati</taxon>
        <taxon>Bacillota</taxon>
        <taxon>Bacilli</taxon>
        <taxon>Bacillales</taxon>
        <taxon>Paenibacillaceae</taxon>
        <taxon>Paenibacillus</taxon>
    </lineage>
</organism>
<keyword evidence="4" id="KW-0808">Transferase</keyword>
<dbReference type="InterPro" id="IPR029044">
    <property type="entry name" value="Nucleotide-diphossugar_trans"/>
</dbReference>
<feature type="repeat" description="TPR" evidence="2">
    <location>
        <begin position="276"/>
        <end position="309"/>
    </location>
</feature>
<dbReference type="PROSITE" id="PS50005">
    <property type="entry name" value="TPR"/>
    <property type="match status" value="1"/>
</dbReference>
<evidence type="ECO:0000256" key="2">
    <source>
        <dbReference type="PROSITE-ProRule" id="PRU00339"/>
    </source>
</evidence>
<name>A0A9X2BUG0_9BACL</name>
<dbReference type="Gene3D" id="3.90.550.10">
    <property type="entry name" value="Spore Coat Polysaccharide Biosynthesis Protein SpsA, Chain A"/>
    <property type="match status" value="1"/>
</dbReference>
<evidence type="ECO:0000256" key="1">
    <source>
        <dbReference type="ARBA" id="ARBA00006739"/>
    </source>
</evidence>
<gene>
    <name evidence="4" type="ORF">M0651_17835</name>
</gene>
<evidence type="ECO:0000313" key="5">
    <source>
        <dbReference type="Proteomes" id="UP001139534"/>
    </source>
</evidence>
<evidence type="ECO:0000259" key="3">
    <source>
        <dbReference type="Pfam" id="PF00535"/>
    </source>
</evidence>
<dbReference type="EMBL" id="JALPRK010000019">
    <property type="protein sequence ID" value="MCK8489036.1"/>
    <property type="molecule type" value="Genomic_DNA"/>
</dbReference>
<keyword evidence="5" id="KW-1185">Reference proteome</keyword>
<keyword evidence="4" id="KW-0328">Glycosyltransferase</keyword>
<evidence type="ECO:0000313" key="4">
    <source>
        <dbReference type="EMBL" id="MCK8489036.1"/>
    </source>
</evidence>
<dbReference type="RefSeq" id="WP_248553084.1">
    <property type="nucleotide sequence ID" value="NZ_JALPRK010000019.1"/>
</dbReference>